<feature type="non-terminal residue" evidence="2">
    <location>
        <position position="1"/>
    </location>
</feature>
<organism evidence="2">
    <name type="scientific">Cladocopium goreaui</name>
    <dbReference type="NCBI Taxonomy" id="2562237"/>
    <lineage>
        <taxon>Eukaryota</taxon>
        <taxon>Sar</taxon>
        <taxon>Alveolata</taxon>
        <taxon>Dinophyceae</taxon>
        <taxon>Suessiales</taxon>
        <taxon>Symbiodiniaceae</taxon>
        <taxon>Cladocopium</taxon>
    </lineage>
</organism>
<evidence type="ECO:0000313" key="4">
    <source>
        <dbReference type="EMBL" id="CAL4793649.1"/>
    </source>
</evidence>
<dbReference type="Proteomes" id="UP001152797">
    <property type="component" value="Unassembled WGS sequence"/>
</dbReference>
<comment type="caution">
    <text evidence="2">The sequence shown here is derived from an EMBL/GenBank/DDBJ whole genome shotgun (WGS) entry which is preliminary data.</text>
</comment>
<dbReference type="AlphaFoldDB" id="A0A9P1DAR6"/>
<evidence type="ECO:0000313" key="3">
    <source>
        <dbReference type="EMBL" id="CAL1159712.1"/>
    </source>
</evidence>
<dbReference type="EMBL" id="CAMXCT020003802">
    <property type="protein sequence ID" value="CAL1159712.1"/>
    <property type="molecule type" value="Genomic_DNA"/>
</dbReference>
<keyword evidence="4" id="KW-0547">Nucleotide-binding</keyword>
<accession>A0A9P1DAR6</accession>
<protein>
    <submittedName>
        <fullName evidence="4">DNA helicase</fullName>
    </submittedName>
</protein>
<name>A0A9P1DAR6_9DINO</name>
<keyword evidence="4" id="KW-0347">Helicase</keyword>
<keyword evidence="5" id="KW-1185">Reference proteome</keyword>
<evidence type="ECO:0000313" key="5">
    <source>
        <dbReference type="Proteomes" id="UP001152797"/>
    </source>
</evidence>
<evidence type="ECO:0000256" key="1">
    <source>
        <dbReference type="SAM" id="MobiDB-lite"/>
    </source>
</evidence>
<sequence length="342" mass="38378">RMAFVSAHLTKRGHNWHLGPQQAWVDLGRVRCSKERTAEPQHMLESVPDPVDDQVPESSSDIEIDDLPLVELQAKKQKNMNPMKHKVAQNSKAAGVHEPDVLEEDMPLALFQAFQKEKREGTDLQTQPTPQRRRRFLAPAVFQRDPSPAKTVKTKLLEEVAALKELLDKSSFPEGSLFAALSQLKELHGMLEAKAESQPQICDAPPDEISVQSPSDIESVEVCRPPQQAARARKAKAEPKQLQRPIKAAKAKASSCPKFSRRDREDSSELLTKLMDAADFNSNQQGGTERFKVLMAEAKKLAPVEKRAALEEVVRKNFLAKTPGRHRECLRKIITEWKAEGL</sequence>
<reference evidence="2" key="1">
    <citation type="submission" date="2022-10" db="EMBL/GenBank/DDBJ databases">
        <authorList>
            <person name="Chen Y."/>
            <person name="Dougan E. K."/>
            <person name="Chan C."/>
            <person name="Rhodes N."/>
            <person name="Thang M."/>
        </authorList>
    </citation>
    <scope>NUCLEOTIDE SEQUENCE</scope>
</reference>
<keyword evidence="4" id="KW-0067">ATP-binding</keyword>
<dbReference type="EMBL" id="CAMXCT030003802">
    <property type="protein sequence ID" value="CAL4793649.1"/>
    <property type="molecule type" value="Genomic_DNA"/>
</dbReference>
<dbReference type="EMBL" id="CAMXCT010003802">
    <property type="protein sequence ID" value="CAI4006337.1"/>
    <property type="molecule type" value="Genomic_DNA"/>
</dbReference>
<dbReference type="GO" id="GO:0004386">
    <property type="term" value="F:helicase activity"/>
    <property type="evidence" value="ECO:0007669"/>
    <property type="project" value="UniProtKB-KW"/>
</dbReference>
<gene>
    <name evidence="2" type="ORF">C1SCF055_LOCUS31982</name>
</gene>
<feature type="region of interest" description="Disordered" evidence="1">
    <location>
        <begin position="36"/>
        <end position="60"/>
    </location>
</feature>
<reference evidence="3" key="2">
    <citation type="submission" date="2024-04" db="EMBL/GenBank/DDBJ databases">
        <authorList>
            <person name="Chen Y."/>
            <person name="Shah S."/>
            <person name="Dougan E. K."/>
            <person name="Thang M."/>
            <person name="Chan C."/>
        </authorList>
    </citation>
    <scope>NUCLEOTIDE SEQUENCE [LARGE SCALE GENOMIC DNA]</scope>
</reference>
<feature type="compositionally biased region" description="Acidic residues" evidence="1">
    <location>
        <begin position="50"/>
        <end position="60"/>
    </location>
</feature>
<keyword evidence="4" id="KW-0378">Hydrolase</keyword>
<proteinExistence type="predicted"/>
<evidence type="ECO:0000313" key="2">
    <source>
        <dbReference type="EMBL" id="CAI4006337.1"/>
    </source>
</evidence>